<dbReference type="AlphaFoldDB" id="A0A150GUC8"/>
<evidence type="ECO:0000256" key="1">
    <source>
        <dbReference type="ARBA" id="ARBA00004323"/>
    </source>
</evidence>
<dbReference type="PROSITE" id="PS00022">
    <property type="entry name" value="EGF_1"/>
    <property type="match status" value="2"/>
</dbReference>
<feature type="region of interest" description="Disordered" evidence="5">
    <location>
        <begin position="97"/>
        <end position="119"/>
    </location>
</feature>
<dbReference type="STRING" id="33097.A0A150GUC8"/>
<evidence type="ECO:0000256" key="4">
    <source>
        <dbReference type="PROSITE-ProRule" id="PRU00076"/>
    </source>
</evidence>
<feature type="disulfide bond" evidence="4">
    <location>
        <begin position="77"/>
        <end position="86"/>
    </location>
</feature>
<evidence type="ECO:0000313" key="8">
    <source>
        <dbReference type="Proteomes" id="UP000075714"/>
    </source>
</evidence>
<comment type="similarity">
    <text evidence="2">Belongs to the glycosyltransferase 47 family.</text>
</comment>
<comment type="caution">
    <text evidence="4">Lacks conserved residue(s) required for the propagation of feature annotation.</text>
</comment>
<dbReference type="InterPro" id="IPR004263">
    <property type="entry name" value="Exostosin"/>
</dbReference>
<dbReference type="Pfam" id="PF03016">
    <property type="entry name" value="Exostosin_GT47"/>
    <property type="match status" value="1"/>
</dbReference>
<proteinExistence type="inferred from homology"/>
<sequence length="741" mass="84038">MGNGPAVMRGLSQERRIPLTEDSPIQKRCARTKGTWCTDFIKQEPVIWKPAPRGNTECPDSCNGVGRCNYDTGYCDCPAGWRGPGCKTRQKRPCTNLYRSPEDKNPEPMSHIGPDKRDVNWTAPNISPSRCFGVCDDDLALCYCDGPMGRIPAPDNAPPGTPPIRRGRPLMNLHDMPKTTYDGKPVMGGGQPYENVYGPKGYCNVSEPDWVPPCGPEDVGGKYCDEPNEAFCPGACSGHGHCDLGFCRCHEGYYGHDCARRKAGLPLLPSYIPERPWVARQVHEPPAAMEPPPKATRSRPLIYVYDLEPMYQSRLLQYRFTEWAYGAESAVHEYLLMSEHRTFDPEEADYFFVPHYASCLIWPVLNWADYPFFYTHGGTRVMNAVNMLRETVDWINTTYPFWQRRGGRDHIWIFAHDEGSCWAPTVLKDSVWLTHWGRLDLNHTSYTGFEADNYTRDYQNWRQPEGYTKYIEGHPCYDPIKDLVIPAFKHPRHYGKSPLVGATSRLRDIFFYFRGDVGKLRRPNYSRGIRQAIYKMAKEGGWKDKHQFYIGDGADVPGEYTEMLSRSLFCLVAPGDGWSPRMEDAVLHGCIPVIIMDRVHAVFESILDVDSFSVRIAEADIPRILDILKAIPEATLRSKQAHMGLVMHRFRYGWLPGVAAELREMMDGNERERERMLVEAIKRERASATGSGQVAPGGDAVSQALAADAVLLPRPFKGDPRVDDAFATIIQWLYSRIPFTR</sequence>
<dbReference type="PROSITE" id="PS50026">
    <property type="entry name" value="EGF_3"/>
    <property type="match status" value="1"/>
</dbReference>
<evidence type="ECO:0000256" key="2">
    <source>
        <dbReference type="ARBA" id="ARBA00010271"/>
    </source>
</evidence>
<name>A0A150GUC8_GONPE</name>
<dbReference type="Gene3D" id="2.10.25.10">
    <property type="entry name" value="Laminin"/>
    <property type="match status" value="1"/>
</dbReference>
<dbReference type="Pfam" id="PF23106">
    <property type="entry name" value="EGF_Teneurin"/>
    <property type="match status" value="1"/>
</dbReference>
<dbReference type="EMBL" id="LSYV01000008">
    <property type="protein sequence ID" value="KXZ53465.1"/>
    <property type="molecule type" value="Genomic_DNA"/>
</dbReference>
<dbReference type="PANTHER" id="PTHR11062">
    <property type="entry name" value="EXOSTOSIN HEPARAN SULFATE GLYCOSYLTRANSFERASE -RELATED"/>
    <property type="match status" value="1"/>
</dbReference>
<dbReference type="Proteomes" id="UP000075714">
    <property type="component" value="Unassembled WGS sequence"/>
</dbReference>
<keyword evidence="8" id="KW-1185">Reference proteome</keyword>
<organism evidence="7 8">
    <name type="scientific">Gonium pectorale</name>
    <name type="common">Green alga</name>
    <dbReference type="NCBI Taxonomy" id="33097"/>
    <lineage>
        <taxon>Eukaryota</taxon>
        <taxon>Viridiplantae</taxon>
        <taxon>Chlorophyta</taxon>
        <taxon>core chlorophytes</taxon>
        <taxon>Chlorophyceae</taxon>
        <taxon>CS clade</taxon>
        <taxon>Chlamydomonadales</taxon>
        <taxon>Volvocaceae</taxon>
        <taxon>Gonium</taxon>
    </lineage>
</organism>
<feature type="domain" description="EGF-like" evidence="6">
    <location>
        <begin position="54"/>
        <end position="87"/>
    </location>
</feature>
<evidence type="ECO:0000313" key="7">
    <source>
        <dbReference type="EMBL" id="KXZ53465.1"/>
    </source>
</evidence>
<feature type="disulfide bond" evidence="4">
    <location>
        <begin position="58"/>
        <end position="68"/>
    </location>
</feature>
<evidence type="ECO:0000256" key="3">
    <source>
        <dbReference type="ARBA" id="ARBA00023034"/>
    </source>
</evidence>
<keyword evidence="4" id="KW-0245">EGF-like domain</keyword>
<keyword evidence="4" id="KW-1015">Disulfide bond</keyword>
<dbReference type="PROSITE" id="PS01186">
    <property type="entry name" value="EGF_2"/>
    <property type="match status" value="2"/>
</dbReference>
<comment type="subcellular location">
    <subcellularLocation>
        <location evidence="1">Golgi apparatus membrane</location>
        <topology evidence="1">Single-pass type II membrane protein</topology>
    </subcellularLocation>
</comment>
<dbReference type="InterPro" id="IPR040911">
    <property type="entry name" value="Exostosin_GT47"/>
</dbReference>
<reference evidence="8" key="1">
    <citation type="journal article" date="2016" name="Nat. Commun.">
        <title>The Gonium pectorale genome demonstrates co-option of cell cycle regulation during the evolution of multicellularity.</title>
        <authorList>
            <person name="Hanschen E.R."/>
            <person name="Marriage T.N."/>
            <person name="Ferris P.J."/>
            <person name="Hamaji T."/>
            <person name="Toyoda A."/>
            <person name="Fujiyama A."/>
            <person name="Neme R."/>
            <person name="Noguchi H."/>
            <person name="Minakuchi Y."/>
            <person name="Suzuki M."/>
            <person name="Kawai-Toyooka H."/>
            <person name="Smith D.R."/>
            <person name="Sparks H."/>
            <person name="Anderson J."/>
            <person name="Bakaric R."/>
            <person name="Luria V."/>
            <person name="Karger A."/>
            <person name="Kirschner M.W."/>
            <person name="Durand P.M."/>
            <person name="Michod R.E."/>
            <person name="Nozaki H."/>
            <person name="Olson B.J."/>
        </authorList>
    </citation>
    <scope>NUCLEOTIDE SEQUENCE [LARGE SCALE GENOMIC DNA]</scope>
    <source>
        <strain evidence="8">NIES-2863</strain>
    </source>
</reference>
<dbReference type="GO" id="GO:0016757">
    <property type="term" value="F:glycosyltransferase activity"/>
    <property type="evidence" value="ECO:0007669"/>
    <property type="project" value="InterPro"/>
</dbReference>
<accession>A0A150GUC8</accession>
<dbReference type="PANTHER" id="PTHR11062:SF268">
    <property type="entry name" value="FAMILY PROTEIN, PUTATIVE, EXPRESSED-RELATED"/>
    <property type="match status" value="1"/>
</dbReference>
<evidence type="ECO:0000259" key="6">
    <source>
        <dbReference type="PROSITE" id="PS50026"/>
    </source>
</evidence>
<gene>
    <name evidence="7" type="ORF">GPECTOR_7g915</name>
</gene>
<dbReference type="InterPro" id="IPR000742">
    <property type="entry name" value="EGF"/>
</dbReference>
<protein>
    <recommendedName>
        <fullName evidence="6">EGF-like domain-containing protein</fullName>
    </recommendedName>
</protein>
<comment type="caution">
    <text evidence="7">The sequence shown here is derived from an EMBL/GenBank/DDBJ whole genome shotgun (WGS) entry which is preliminary data.</text>
</comment>
<dbReference type="GO" id="GO:0000139">
    <property type="term" value="C:Golgi membrane"/>
    <property type="evidence" value="ECO:0007669"/>
    <property type="project" value="UniProtKB-SubCell"/>
</dbReference>
<dbReference type="OrthoDB" id="1924787at2759"/>
<evidence type="ECO:0000256" key="5">
    <source>
        <dbReference type="SAM" id="MobiDB-lite"/>
    </source>
</evidence>
<keyword evidence="3" id="KW-0333">Golgi apparatus</keyword>